<feature type="region of interest" description="Disordered" evidence="1">
    <location>
        <begin position="652"/>
        <end position="673"/>
    </location>
</feature>
<feature type="compositionally biased region" description="Low complexity" evidence="1">
    <location>
        <begin position="324"/>
        <end position="335"/>
    </location>
</feature>
<gene>
    <name evidence="3" type="ORF">GQ602_005683</name>
</gene>
<dbReference type="EMBL" id="JAACLJ010000006">
    <property type="protein sequence ID" value="KAF4584310.1"/>
    <property type="molecule type" value="Genomic_DNA"/>
</dbReference>
<organism evidence="3 4">
    <name type="scientific">Ophiocordyceps camponoti-floridani</name>
    <dbReference type="NCBI Taxonomy" id="2030778"/>
    <lineage>
        <taxon>Eukaryota</taxon>
        <taxon>Fungi</taxon>
        <taxon>Dikarya</taxon>
        <taxon>Ascomycota</taxon>
        <taxon>Pezizomycotina</taxon>
        <taxon>Sordariomycetes</taxon>
        <taxon>Hypocreomycetidae</taxon>
        <taxon>Hypocreales</taxon>
        <taxon>Ophiocordycipitaceae</taxon>
        <taxon>Ophiocordyceps</taxon>
    </lineage>
</organism>
<evidence type="ECO:0000313" key="4">
    <source>
        <dbReference type="Proteomes" id="UP000562929"/>
    </source>
</evidence>
<feature type="compositionally biased region" description="Basic and acidic residues" evidence="1">
    <location>
        <begin position="281"/>
        <end position="293"/>
    </location>
</feature>
<feature type="compositionally biased region" description="Basic and acidic residues" evidence="1">
    <location>
        <begin position="255"/>
        <end position="267"/>
    </location>
</feature>
<feature type="signal peptide" evidence="2">
    <location>
        <begin position="1"/>
        <end position="16"/>
    </location>
</feature>
<dbReference type="Proteomes" id="UP000562929">
    <property type="component" value="Unassembled WGS sequence"/>
</dbReference>
<proteinExistence type="predicted"/>
<feature type="region of interest" description="Disordered" evidence="1">
    <location>
        <begin position="237"/>
        <end position="345"/>
    </location>
</feature>
<protein>
    <submittedName>
        <fullName evidence="3">3-carboxymuconate cyclase</fullName>
    </submittedName>
</protein>
<feature type="chain" id="PRO_5034431259" evidence="2">
    <location>
        <begin position="17"/>
        <end position="754"/>
    </location>
</feature>
<evidence type="ECO:0000313" key="3">
    <source>
        <dbReference type="EMBL" id="KAF4584310.1"/>
    </source>
</evidence>
<dbReference type="OrthoDB" id="4915302at2759"/>
<comment type="caution">
    <text evidence="3">The sequence shown here is derived from an EMBL/GenBank/DDBJ whole genome shotgun (WGS) entry which is preliminary data.</text>
</comment>
<evidence type="ECO:0000256" key="1">
    <source>
        <dbReference type="SAM" id="MobiDB-lite"/>
    </source>
</evidence>
<keyword evidence="4" id="KW-1185">Reference proteome</keyword>
<sequence length="754" mass="82477">MRSLTVLGFHAVLVHSYGFPVSNDFSNYLSNVSILGHSFKEPKLINEWRDDGCLRTIETHVQPDRIPAFCSHVLETGQMFGGGHAMQGLPQQVTMECDKNHVGRVCRVLEKHRLFVTRKSSFCINRLHEELQASPGSTWELCRRHIVLDLPIDTNPIYRNPRSKRLFDDCFQSQYEVARACESIEPPRQLGLESCSSVQNYWHVVFLLGNTMDETCKRQRPDHELHFRVEKALERKTGRQVQQAVQNSCQCHNSRGTDNDWNMRRGNDQAFSDPNGPGPSGRRDWHSARDLDSSNHPANINRGLHSRDTWGQRDRPGAPYPWTGPGMMPSPHGPGMMPPHRPLGPGLAYPPGVGPRPGLGSPYQPYVPQGALLPQSDIEKLVRLSQQFGFEVRNGLFAISDMPQEARNAGVSWRLVYDLDLDVKASSRWRFEICDPREQGRVVTKIGGQYIYGFPLEINGKAWSSATISSDGPNELLCDDGSLTYVKVKGRAVADVRPADEALAARKRGQFIRCNDVSKCHQTKCESNTCNFNLVASVTADAKAGADSATATATARASFKFDFEPCQTPTVCNCVRTCAEDTNCMVQKPIRGVAPAPVPREQVRGATVADLAHAIAAAKAGHTDGGVYGAAEAEAGFRGSGDRGLRGSMGGRRPGFHDSGFPDDHRAGFAPGSGHVEAQSEVTIGDFDGSPFAHEGFHNSTEDRLGFPGSAFGNKGAGWNPSSRADGNVVFAGCGRVSFASEILIGAVGLALLF</sequence>
<evidence type="ECO:0000256" key="2">
    <source>
        <dbReference type="SAM" id="SignalP"/>
    </source>
</evidence>
<keyword evidence="2" id="KW-0732">Signal</keyword>
<accession>A0A8H4Q3U1</accession>
<name>A0A8H4Q3U1_9HYPO</name>
<reference evidence="3 4" key="1">
    <citation type="journal article" date="2020" name="G3 (Bethesda)">
        <title>Genetic Underpinnings of Host Manipulation by Ophiocordyceps as Revealed by Comparative Transcriptomics.</title>
        <authorList>
            <person name="Will I."/>
            <person name="Das B."/>
            <person name="Trinh T."/>
            <person name="Brachmann A."/>
            <person name="Ohm R.A."/>
            <person name="de Bekker C."/>
        </authorList>
    </citation>
    <scope>NUCLEOTIDE SEQUENCE [LARGE SCALE GENOMIC DNA]</scope>
    <source>
        <strain evidence="3 4">EC05</strain>
    </source>
</reference>
<feature type="compositionally biased region" description="Basic and acidic residues" evidence="1">
    <location>
        <begin position="305"/>
        <end position="316"/>
    </location>
</feature>
<feature type="compositionally biased region" description="Polar residues" evidence="1">
    <location>
        <begin position="239"/>
        <end position="254"/>
    </location>
</feature>
<dbReference type="AlphaFoldDB" id="A0A8H4Q3U1"/>